<keyword evidence="2 5" id="KW-0689">Ribosomal protein</keyword>
<dbReference type="EMBL" id="JAPHEH010000001">
    <property type="protein sequence ID" value="MDG4475947.1"/>
    <property type="molecule type" value="Genomic_DNA"/>
</dbReference>
<dbReference type="Gene3D" id="3.40.1370.10">
    <property type="match status" value="1"/>
</dbReference>
<keyword evidence="5" id="KW-0699">rRNA-binding</keyword>
<dbReference type="InterPro" id="IPR002136">
    <property type="entry name" value="Ribosomal_uL4"/>
</dbReference>
<dbReference type="RefSeq" id="WP_307632918.1">
    <property type="nucleotide sequence ID" value="NZ_JAPHEH010000001.1"/>
</dbReference>
<dbReference type="Proteomes" id="UP001154240">
    <property type="component" value="Unassembled WGS sequence"/>
</dbReference>
<evidence type="ECO:0000256" key="1">
    <source>
        <dbReference type="ARBA" id="ARBA00010528"/>
    </source>
</evidence>
<sequence>MAVTEIFNVDNVKVGDLELNDNLFAVPVNPHIIHEIVRMQRAARRAGTACTKTRTEVRGGGKKPWKQKGTGRARAGTRTSPLWRGGGVVFGPKPRDYSFKLPKKVKKLGLRMALSSRFEDKLVLVLDNFKIEEIKTKKFIGVMNTLKIENALIVIPERDDHLERSSRNVQGFKVIPTAGLNVYDILLHKHIILLQPCIGQLEERLLS</sequence>
<dbReference type="GO" id="GO:0003735">
    <property type="term" value="F:structural constituent of ribosome"/>
    <property type="evidence" value="ECO:0007669"/>
    <property type="project" value="InterPro"/>
</dbReference>
<dbReference type="AlphaFoldDB" id="A0A9X4MG04"/>
<evidence type="ECO:0000256" key="4">
    <source>
        <dbReference type="ARBA" id="ARBA00035244"/>
    </source>
</evidence>
<gene>
    <name evidence="5 7" type="primary">rplD</name>
    <name evidence="7" type="ORF">OLX77_07230</name>
</gene>
<proteinExistence type="inferred from homology"/>
<comment type="function">
    <text evidence="5">Forms part of the polypeptide exit tunnel.</text>
</comment>
<accession>A0A9X4MG04</accession>
<name>A0A9X4MG04_9BACT</name>
<dbReference type="GO" id="GO:1990904">
    <property type="term" value="C:ribonucleoprotein complex"/>
    <property type="evidence" value="ECO:0007669"/>
    <property type="project" value="UniProtKB-KW"/>
</dbReference>
<feature type="region of interest" description="Disordered" evidence="6">
    <location>
        <begin position="47"/>
        <end position="78"/>
    </location>
</feature>
<protein>
    <recommendedName>
        <fullName evidence="4 5">Large ribosomal subunit protein uL4</fullName>
    </recommendedName>
</protein>
<reference evidence="7" key="1">
    <citation type="journal article" date="2022" name="bioRxiv">
        <title>Thiovibrio frasassiensisgen. nov., sp. nov., an autotrophic, elemental sulfur disproportionating bacterium isolated from sulfidic karst sediment, and proposal of Thiovibrionaceae fam. nov.</title>
        <authorList>
            <person name="Aronson H."/>
            <person name="Thomas C."/>
            <person name="Bhattacharyya M."/>
            <person name="Eckstein S."/>
            <person name="Jensen S."/>
            <person name="Barco R."/>
            <person name="Macalady J."/>
            <person name="Amend J."/>
        </authorList>
    </citation>
    <scope>NUCLEOTIDE SEQUENCE</scope>
    <source>
        <strain evidence="7">RS19-109</strain>
    </source>
</reference>
<dbReference type="GO" id="GO:0005840">
    <property type="term" value="C:ribosome"/>
    <property type="evidence" value="ECO:0007669"/>
    <property type="project" value="UniProtKB-KW"/>
</dbReference>
<comment type="caution">
    <text evidence="7">The sequence shown here is derived from an EMBL/GenBank/DDBJ whole genome shotgun (WGS) entry which is preliminary data.</text>
</comment>
<keyword evidence="8" id="KW-1185">Reference proteome</keyword>
<comment type="function">
    <text evidence="5">One of the primary rRNA binding proteins, this protein initially binds near the 5'-end of the 23S rRNA. It is important during the early stages of 50S assembly. It makes multiple contacts with different domains of the 23S rRNA in the assembled 50S subunit and ribosome.</text>
</comment>
<dbReference type="InterPro" id="IPR013005">
    <property type="entry name" value="Ribosomal_uL4-like"/>
</dbReference>
<dbReference type="GO" id="GO:0006412">
    <property type="term" value="P:translation"/>
    <property type="evidence" value="ECO:0007669"/>
    <property type="project" value="UniProtKB-UniRule"/>
</dbReference>
<evidence type="ECO:0000256" key="6">
    <source>
        <dbReference type="SAM" id="MobiDB-lite"/>
    </source>
</evidence>
<dbReference type="InterPro" id="IPR023574">
    <property type="entry name" value="Ribosomal_uL4_dom_sf"/>
</dbReference>
<keyword evidence="3 5" id="KW-0687">Ribonucleoprotein</keyword>
<keyword evidence="5" id="KW-0694">RNA-binding</keyword>
<evidence type="ECO:0000313" key="7">
    <source>
        <dbReference type="EMBL" id="MDG4475947.1"/>
    </source>
</evidence>
<dbReference type="PANTHER" id="PTHR10746">
    <property type="entry name" value="50S RIBOSOMAL PROTEIN L4"/>
    <property type="match status" value="1"/>
</dbReference>
<comment type="similarity">
    <text evidence="1 5">Belongs to the universal ribosomal protein uL4 family.</text>
</comment>
<feature type="compositionally biased region" description="Basic residues" evidence="6">
    <location>
        <begin position="60"/>
        <end position="71"/>
    </location>
</feature>
<reference evidence="7" key="2">
    <citation type="submission" date="2022-10" db="EMBL/GenBank/DDBJ databases">
        <authorList>
            <person name="Aronson H.S."/>
        </authorList>
    </citation>
    <scope>NUCLEOTIDE SEQUENCE</scope>
    <source>
        <strain evidence="7">RS19-109</strain>
    </source>
</reference>
<dbReference type="GO" id="GO:0019843">
    <property type="term" value="F:rRNA binding"/>
    <property type="evidence" value="ECO:0007669"/>
    <property type="project" value="UniProtKB-UniRule"/>
</dbReference>
<dbReference type="HAMAP" id="MF_01328_B">
    <property type="entry name" value="Ribosomal_uL4_B"/>
    <property type="match status" value="1"/>
</dbReference>
<evidence type="ECO:0000256" key="2">
    <source>
        <dbReference type="ARBA" id="ARBA00022980"/>
    </source>
</evidence>
<evidence type="ECO:0000256" key="3">
    <source>
        <dbReference type="ARBA" id="ARBA00023274"/>
    </source>
</evidence>
<comment type="subunit">
    <text evidence="5">Part of the 50S ribosomal subunit.</text>
</comment>
<evidence type="ECO:0000256" key="5">
    <source>
        <dbReference type="HAMAP-Rule" id="MF_01328"/>
    </source>
</evidence>
<dbReference type="Pfam" id="PF00573">
    <property type="entry name" value="Ribosomal_L4"/>
    <property type="match status" value="1"/>
</dbReference>
<dbReference type="NCBIfam" id="TIGR03953">
    <property type="entry name" value="rplD_bact"/>
    <property type="match status" value="1"/>
</dbReference>
<evidence type="ECO:0000313" key="8">
    <source>
        <dbReference type="Proteomes" id="UP001154240"/>
    </source>
</evidence>
<organism evidence="7 8">
    <name type="scientific">Thiovibrio frasassiensis</name>
    <dbReference type="NCBI Taxonomy" id="2984131"/>
    <lineage>
        <taxon>Bacteria</taxon>
        <taxon>Pseudomonadati</taxon>
        <taxon>Thermodesulfobacteriota</taxon>
        <taxon>Desulfobulbia</taxon>
        <taxon>Desulfobulbales</taxon>
        <taxon>Thiovibrionaceae</taxon>
        <taxon>Thiovibrio</taxon>
    </lineage>
</organism>
<dbReference type="PANTHER" id="PTHR10746:SF6">
    <property type="entry name" value="LARGE RIBOSOMAL SUBUNIT PROTEIN UL4M"/>
    <property type="match status" value="1"/>
</dbReference>
<dbReference type="SUPFAM" id="SSF52166">
    <property type="entry name" value="Ribosomal protein L4"/>
    <property type="match status" value="1"/>
</dbReference>